<comment type="subcellular location">
    <subcellularLocation>
        <location evidence="1">Cell membrane</location>
        <topology evidence="1">Multi-pass membrane protein</topology>
    </subcellularLocation>
</comment>
<accession>A0ABV6JMQ1</accession>
<dbReference type="InterPro" id="IPR003740">
    <property type="entry name" value="YitT"/>
</dbReference>
<dbReference type="Proteomes" id="UP001589865">
    <property type="component" value="Unassembled WGS sequence"/>
</dbReference>
<keyword evidence="4 6" id="KW-1133">Transmembrane helix</keyword>
<evidence type="ECO:0000256" key="1">
    <source>
        <dbReference type="ARBA" id="ARBA00004651"/>
    </source>
</evidence>
<keyword evidence="8" id="KW-1185">Reference proteome</keyword>
<evidence type="ECO:0000256" key="5">
    <source>
        <dbReference type="ARBA" id="ARBA00023136"/>
    </source>
</evidence>
<evidence type="ECO:0000313" key="8">
    <source>
        <dbReference type="Proteomes" id="UP001589865"/>
    </source>
</evidence>
<evidence type="ECO:0000313" key="7">
    <source>
        <dbReference type="EMBL" id="MFC0406986.1"/>
    </source>
</evidence>
<dbReference type="PANTHER" id="PTHR33545">
    <property type="entry name" value="UPF0750 MEMBRANE PROTEIN YITT-RELATED"/>
    <property type="match status" value="1"/>
</dbReference>
<keyword evidence="3 6" id="KW-0812">Transmembrane</keyword>
<feature type="transmembrane region" description="Helical" evidence="6">
    <location>
        <begin position="174"/>
        <end position="193"/>
    </location>
</feature>
<gene>
    <name evidence="7" type="ORF">ACFFGY_01915</name>
</gene>
<dbReference type="PANTHER" id="PTHR33545:SF5">
    <property type="entry name" value="UPF0750 MEMBRANE PROTEIN YITT"/>
    <property type="match status" value="1"/>
</dbReference>
<evidence type="ECO:0000256" key="2">
    <source>
        <dbReference type="ARBA" id="ARBA00022475"/>
    </source>
</evidence>
<dbReference type="RefSeq" id="WP_377042677.1">
    <property type="nucleotide sequence ID" value="NZ_JBHLUN010000002.1"/>
</dbReference>
<keyword evidence="2" id="KW-1003">Cell membrane</keyword>
<reference evidence="7 8" key="1">
    <citation type="submission" date="2024-09" db="EMBL/GenBank/DDBJ databases">
        <authorList>
            <person name="Sun Q."/>
            <person name="Mori K."/>
        </authorList>
    </citation>
    <scope>NUCLEOTIDE SEQUENCE [LARGE SCALE GENOMIC DNA]</scope>
    <source>
        <strain evidence="7 8">TBRC 5777</strain>
    </source>
</reference>
<sequence length="204" mass="22001">MPQPSNPIRHRPYEDSLAILLGTLLVALGLAFYNQAKLVTGSMAGLALLIQYATGLSFGPVFAAINLPFCVFAWRHMGWSRLARTLVALALLWGFTWMTARVVHFDHLDRVYAAVTGGVLMGVGLLVLFRHQTGLGGTNILAMHLQDRHGFRAGYVLLSIDAAILLGACFILPVGQVALSMVGVAVLNVIIALNHRPGRYLGTA</sequence>
<evidence type="ECO:0000256" key="6">
    <source>
        <dbReference type="SAM" id="Phobius"/>
    </source>
</evidence>
<proteinExistence type="predicted"/>
<evidence type="ECO:0000256" key="4">
    <source>
        <dbReference type="ARBA" id="ARBA00022989"/>
    </source>
</evidence>
<feature type="transmembrane region" description="Helical" evidence="6">
    <location>
        <begin position="53"/>
        <end position="74"/>
    </location>
</feature>
<evidence type="ECO:0000256" key="3">
    <source>
        <dbReference type="ARBA" id="ARBA00022692"/>
    </source>
</evidence>
<dbReference type="InterPro" id="IPR051461">
    <property type="entry name" value="UPF0750_membrane"/>
</dbReference>
<organism evidence="7 8">
    <name type="scientific">Roseomonas elaeocarpi</name>
    <dbReference type="NCBI Taxonomy" id="907779"/>
    <lineage>
        <taxon>Bacteria</taxon>
        <taxon>Pseudomonadati</taxon>
        <taxon>Pseudomonadota</taxon>
        <taxon>Alphaproteobacteria</taxon>
        <taxon>Acetobacterales</taxon>
        <taxon>Roseomonadaceae</taxon>
        <taxon>Roseomonas</taxon>
    </lineage>
</organism>
<comment type="caution">
    <text evidence="7">The sequence shown here is derived from an EMBL/GenBank/DDBJ whole genome shotgun (WGS) entry which is preliminary data.</text>
</comment>
<feature type="transmembrane region" description="Helical" evidence="6">
    <location>
        <begin position="86"/>
        <end position="105"/>
    </location>
</feature>
<keyword evidence="5 6" id="KW-0472">Membrane</keyword>
<name>A0ABV6JMQ1_9PROT</name>
<feature type="transmembrane region" description="Helical" evidence="6">
    <location>
        <begin position="111"/>
        <end position="129"/>
    </location>
</feature>
<dbReference type="Pfam" id="PF02588">
    <property type="entry name" value="YitT_membrane"/>
    <property type="match status" value="1"/>
</dbReference>
<protein>
    <submittedName>
        <fullName evidence="7">YitT family protein</fullName>
    </submittedName>
</protein>
<feature type="transmembrane region" description="Helical" evidence="6">
    <location>
        <begin position="12"/>
        <end position="33"/>
    </location>
</feature>
<dbReference type="EMBL" id="JBHLUN010000002">
    <property type="protein sequence ID" value="MFC0406986.1"/>
    <property type="molecule type" value="Genomic_DNA"/>
</dbReference>
<feature type="transmembrane region" description="Helical" evidence="6">
    <location>
        <begin position="150"/>
        <end position="168"/>
    </location>
</feature>